<accession>A0A0E9RVX8</accession>
<name>A0A0E9RVX8_ANGAN</name>
<dbReference type="EMBL" id="GBXM01075585">
    <property type="protein sequence ID" value="JAH32992.1"/>
    <property type="molecule type" value="Transcribed_RNA"/>
</dbReference>
<protein>
    <submittedName>
        <fullName evidence="1">Uncharacterized protein</fullName>
    </submittedName>
</protein>
<sequence>MVLNKSPRFKHVGGLLRFTKTYNLVTEPCGFNVLFKEKLIRQASWVYVTLGLMMLQITATC</sequence>
<reference evidence="1" key="1">
    <citation type="submission" date="2014-11" db="EMBL/GenBank/DDBJ databases">
        <authorList>
            <person name="Amaro Gonzalez C."/>
        </authorList>
    </citation>
    <scope>NUCLEOTIDE SEQUENCE</scope>
</reference>
<evidence type="ECO:0000313" key="1">
    <source>
        <dbReference type="EMBL" id="JAH32992.1"/>
    </source>
</evidence>
<organism evidence="1">
    <name type="scientific">Anguilla anguilla</name>
    <name type="common">European freshwater eel</name>
    <name type="synonym">Muraena anguilla</name>
    <dbReference type="NCBI Taxonomy" id="7936"/>
    <lineage>
        <taxon>Eukaryota</taxon>
        <taxon>Metazoa</taxon>
        <taxon>Chordata</taxon>
        <taxon>Craniata</taxon>
        <taxon>Vertebrata</taxon>
        <taxon>Euteleostomi</taxon>
        <taxon>Actinopterygii</taxon>
        <taxon>Neopterygii</taxon>
        <taxon>Teleostei</taxon>
        <taxon>Anguilliformes</taxon>
        <taxon>Anguillidae</taxon>
        <taxon>Anguilla</taxon>
    </lineage>
</organism>
<reference evidence="1" key="2">
    <citation type="journal article" date="2015" name="Fish Shellfish Immunol.">
        <title>Early steps in the European eel (Anguilla anguilla)-Vibrio vulnificus interaction in the gills: Role of the RtxA13 toxin.</title>
        <authorList>
            <person name="Callol A."/>
            <person name="Pajuelo D."/>
            <person name="Ebbesson L."/>
            <person name="Teles M."/>
            <person name="MacKenzie S."/>
            <person name="Amaro C."/>
        </authorList>
    </citation>
    <scope>NUCLEOTIDE SEQUENCE</scope>
</reference>
<dbReference type="AlphaFoldDB" id="A0A0E9RVX8"/>
<proteinExistence type="predicted"/>